<name>W0V2W8_9BURK</name>
<gene>
    <name evidence="1" type="ORF">GJA_1048</name>
</gene>
<dbReference type="STRING" id="1349767.GJA_1048"/>
<dbReference type="OrthoDB" id="8753783at2"/>
<organism evidence="1 2">
    <name type="scientific">Janthinobacterium agaricidamnosum NBRC 102515 = DSM 9628</name>
    <dbReference type="NCBI Taxonomy" id="1349767"/>
    <lineage>
        <taxon>Bacteria</taxon>
        <taxon>Pseudomonadati</taxon>
        <taxon>Pseudomonadota</taxon>
        <taxon>Betaproteobacteria</taxon>
        <taxon>Burkholderiales</taxon>
        <taxon>Oxalobacteraceae</taxon>
        <taxon>Janthinobacterium</taxon>
    </lineage>
</organism>
<dbReference type="EMBL" id="HG322949">
    <property type="protein sequence ID" value="CDG81703.1"/>
    <property type="molecule type" value="Genomic_DNA"/>
</dbReference>
<dbReference type="KEGG" id="jag:GJA_1048"/>
<evidence type="ECO:0000313" key="1">
    <source>
        <dbReference type="EMBL" id="CDG81703.1"/>
    </source>
</evidence>
<dbReference type="eggNOG" id="ENOG5030HX9">
    <property type="taxonomic scope" value="Bacteria"/>
</dbReference>
<reference evidence="1 2" key="1">
    <citation type="journal article" date="2015" name="Genome Announc.">
        <title>Genome Sequence of Mushroom Soft-Rot Pathogen Janthinobacterium agaricidamnosum.</title>
        <authorList>
            <person name="Graupner K."/>
            <person name="Lackner G."/>
            <person name="Hertweck C."/>
        </authorList>
    </citation>
    <scope>NUCLEOTIDE SEQUENCE [LARGE SCALE GENOMIC DNA]</scope>
    <source>
        <strain evidence="2">NBRC 102515 / DSM 9628</strain>
    </source>
</reference>
<dbReference type="AlphaFoldDB" id="W0V2W8"/>
<accession>W0V2W8</accession>
<protein>
    <submittedName>
        <fullName evidence="1">Uncharacterized protein</fullName>
    </submittedName>
</protein>
<proteinExistence type="predicted"/>
<dbReference type="Proteomes" id="UP000027604">
    <property type="component" value="Chromosome I"/>
</dbReference>
<dbReference type="PATRIC" id="fig|1349767.4.peg.2776"/>
<dbReference type="HOGENOM" id="CLU_917576_0_0_4"/>
<sequence length="303" mass="32964">MSLIALAAVWQFVKPGPGDSSPPNLGPRLDSALVMTADCKLDEARKELAELKTAHATPEQLKRLQKAINDNGPPCEQKRLRRKAWTEAEPAINAALQIDALDRAASRLAAFVRRWDDGPETRKVADKIDLRKAQGLLDEAETCLARSDRGCLENRLIAAERYNRPELAGRIRTLREALSNLLASTLLGGHTVSAAPAQPPQVLNSEPPRQAVPAPSRVISTSPAAAPAVGQSAQQARKILSDAERELGQGNYKSAMDKADICATMIDAGNRECLALKQKAERLNRDMLRCVANGSDWINDRCN</sequence>
<keyword evidence="2" id="KW-1185">Reference proteome</keyword>
<dbReference type="RefSeq" id="WP_038489370.1">
    <property type="nucleotide sequence ID" value="NZ_BCTH01000029.1"/>
</dbReference>
<evidence type="ECO:0000313" key="2">
    <source>
        <dbReference type="Proteomes" id="UP000027604"/>
    </source>
</evidence>